<dbReference type="GO" id="GO:0030246">
    <property type="term" value="F:carbohydrate binding"/>
    <property type="evidence" value="ECO:0007669"/>
    <property type="project" value="InterPro"/>
</dbReference>
<feature type="binding site" evidence="8">
    <location>
        <begin position="84"/>
        <end position="85"/>
    </location>
    <ligand>
        <name>beta-D-galactose</name>
        <dbReference type="ChEBI" id="CHEBI:27667"/>
    </ligand>
</feature>
<evidence type="ECO:0000256" key="2">
    <source>
        <dbReference type="ARBA" id="ARBA00006206"/>
    </source>
</evidence>
<feature type="active site" description="Proton acceptor" evidence="6">
    <location>
        <position position="306"/>
    </location>
</feature>
<dbReference type="GO" id="GO:0033499">
    <property type="term" value="P:galactose catabolic process via UDP-galactose, Leloir pathway"/>
    <property type="evidence" value="ECO:0007669"/>
    <property type="project" value="TreeGrafter"/>
</dbReference>
<evidence type="ECO:0000256" key="7">
    <source>
        <dbReference type="PIRSR" id="PIRSR005096-2"/>
    </source>
</evidence>
<dbReference type="RefSeq" id="WP_129250035.1">
    <property type="nucleotide sequence ID" value="NZ_JABZEL010000017.1"/>
</dbReference>
<dbReference type="PIRSF" id="PIRSF005096">
    <property type="entry name" value="GALM"/>
    <property type="match status" value="1"/>
</dbReference>
<keyword evidence="4 5" id="KW-0119">Carbohydrate metabolism</keyword>
<evidence type="ECO:0000256" key="8">
    <source>
        <dbReference type="PIRSR" id="PIRSR005096-3"/>
    </source>
</evidence>
<organism evidence="9 10">
    <name type="scientific">Streptomyces sioyaensis</name>
    <dbReference type="NCBI Taxonomy" id="67364"/>
    <lineage>
        <taxon>Bacteria</taxon>
        <taxon>Bacillati</taxon>
        <taxon>Actinomycetota</taxon>
        <taxon>Actinomycetes</taxon>
        <taxon>Kitasatosporales</taxon>
        <taxon>Streptomycetaceae</taxon>
        <taxon>Streptomyces</taxon>
    </lineage>
</organism>
<feature type="binding site" evidence="7">
    <location>
        <position position="240"/>
    </location>
    <ligand>
        <name>beta-D-galactose</name>
        <dbReference type="ChEBI" id="CHEBI:27667"/>
    </ligand>
</feature>
<dbReference type="Pfam" id="PF01263">
    <property type="entry name" value="Aldose_epim"/>
    <property type="match status" value="1"/>
</dbReference>
<dbReference type="GeneID" id="95781233"/>
<keyword evidence="10" id="KW-1185">Reference proteome</keyword>
<reference evidence="9 10" key="1">
    <citation type="submission" date="2019-01" db="EMBL/GenBank/DDBJ databases">
        <title>Draft genome sequences of the type strain Streptomyces sioyaensis DSM 40032 and its novel strain, TM32, a thermotolerant antibiotics-producing actinobacterium.</title>
        <authorList>
            <person name="Nakaew N."/>
            <person name="Lumyong S."/>
            <person name="Sloan W.T."/>
            <person name="Sungthong R."/>
        </authorList>
    </citation>
    <scope>NUCLEOTIDE SEQUENCE [LARGE SCALE GENOMIC DNA]</scope>
    <source>
        <strain evidence="9 10">DSM 40032</strain>
    </source>
</reference>
<evidence type="ECO:0000256" key="6">
    <source>
        <dbReference type="PIRSR" id="PIRSR005096-1"/>
    </source>
</evidence>
<evidence type="ECO:0000256" key="3">
    <source>
        <dbReference type="ARBA" id="ARBA00023235"/>
    </source>
</evidence>
<comment type="catalytic activity">
    <reaction evidence="5">
        <text>alpha-D-glucose = beta-D-glucose</text>
        <dbReference type="Rhea" id="RHEA:10264"/>
        <dbReference type="ChEBI" id="CHEBI:15903"/>
        <dbReference type="ChEBI" id="CHEBI:17925"/>
        <dbReference type="EC" id="5.1.3.3"/>
    </reaction>
</comment>
<dbReference type="AlphaFoldDB" id="A0A4V1NP52"/>
<dbReference type="Gene3D" id="2.70.98.10">
    <property type="match status" value="1"/>
</dbReference>
<comment type="similarity">
    <text evidence="2 5">Belongs to the aldose epimerase family.</text>
</comment>
<dbReference type="UniPathway" id="UPA00242"/>
<dbReference type="NCBIfam" id="NF008277">
    <property type="entry name" value="PRK11055.1"/>
    <property type="match status" value="1"/>
</dbReference>
<dbReference type="EC" id="5.1.3.3" evidence="5"/>
<dbReference type="EMBL" id="SDIF01000093">
    <property type="protein sequence ID" value="RXS62493.1"/>
    <property type="molecule type" value="Genomic_DNA"/>
</dbReference>
<dbReference type="CDD" id="cd09019">
    <property type="entry name" value="galactose_mutarotase_like"/>
    <property type="match status" value="1"/>
</dbReference>
<dbReference type="InterPro" id="IPR014718">
    <property type="entry name" value="GH-type_carb-bd"/>
</dbReference>
<dbReference type="InterPro" id="IPR011013">
    <property type="entry name" value="Gal_mutarotase_sf_dom"/>
</dbReference>
<comment type="caution">
    <text evidence="9">The sequence shown here is derived from an EMBL/GenBank/DDBJ whole genome shotgun (WGS) entry which is preliminary data.</text>
</comment>
<dbReference type="SUPFAM" id="SSF74650">
    <property type="entry name" value="Galactose mutarotase-like"/>
    <property type="match status" value="1"/>
</dbReference>
<dbReference type="GO" id="GO:0006006">
    <property type="term" value="P:glucose metabolic process"/>
    <property type="evidence" value="ECO:0007669"/>
    <property type="project" value="TreeGrafter"/>
</dbReference>
<feature type="binding site" evidence="8">
    <location>
        <begin position="180"/>
        <end position="182"/>
    </location>
    <ligand>
        <name>beta-D-galactose</name>
        <dbReference type="ChEBI" id="CHEBI:27667"/>
    </ligand>
</feature>
<dbReference type="Proteomes" id="UP000289482">
    <property type="component" value="Unassembled WGS sequence"/>
</dbReference>
<sequence>MKTQVSREAFGVLDDGTPVERWTLESGRGGLRVRVLTYGGIVQTLEAPDRDGTRGQLALGFADLASYVAHGGSYFGALVGRYANRIAGASFPLDGRTHRLTANDGRHSLHGGARNFSRVVWSARETDGGVELHRVSPDGEEGFPGALDVRVTYTLSPDGALHVVSRARTDAPTVVNLTNHTYLHLGGAGGGSACGHELRLAASRYTPVDATGIPLPGAPADVAGTRFDFRTARAVGGGYDHNFVLDGGVAPAPRTVAELHDPRSGRVLELSTTEPGLQLYTADHLDGSLIGSSGVPYGPRAGLALETQHFPDSPNRPDFPGTVLRPGEHYCTQTVYRFSVRPRAAGTP</sequence>
<evidence type="ECO:0000256" key="5">
    <source>
        <dbReference type="PIRNR" id="PIRNR005096"/>
    </source>
</evidence>
<protein>
    <recommendedName>
        <fullName evidence="5">Aldose 1-epimerase</fullName>
        <ecNumber evidence="5">5.1.3.3</ecNumber>
    </recommendedName>
</protein>
<dbReference type="InterPro" id="IPR047215">
    <property type="entry name" value="Galactose_mutarotase-like"/>
</dbReference>
<evidence type="ECO:0000313" key="10">
    <source>
        <dbReference type="Proteomes" id="UP000289482"/>
    </source>
</evidence>
<gene>
    <name evidence="9" type="ORF">EST54_25325</name>
</gene>
<feature type="active site" description="Proton donor" evidence="6">
    <location>
        <position position="180"/>
    </location>
</feature>
<keyword evidence="3 5" id="KW-0413">Isomerase</keyword>
<evidence type="ECO:0000313" key="9">
    <source>
        <dbReference type="EMBL" id="RXS62493.1"/>
    </source>
</evidence>
<comment type="pathway">
    <text evidence="1 5">Carbohydrate metabolism; hexose metabolism.</text>
</comment>
<dbReference type="InterPro" id="IPR015443">
    <property type="entry name" value="Aldose_1-epimerase"/>
</dbReference>
<dbReference type="GO" id="GO:0005737">
    <property type="term" value="C:cytoplasm"/>
    <property type="evidence" value="ECO:0007669"/>
    <property type="project" value="TreeGrafter"/>
</dbReference>
<accession>A0A4V1NP52</accession>
<proteinExistence type="inferred from homology"/>
<dbReference type="PANTHER" id="PTHR10091:SF0">
    <property type="entry name" value="GALACTOSE MUTAROTASE"/>
    <property type="match status" value="1"/>
</dbReference>
<dbReference type="PANTHER" id="PTHR10091">
    <property type="entry name" value="ALDOSE-1-EPIMERASE"/>
    <property type="match status" value="1"/>
</dbReference>
<dbReference type="GO" id="GO:0004034">
    <property type="term" value="F:aldose 1-epimerase activity"/>
    <property type="evidence" value="ECO:0007669"/>
    <property type="project" value="UniProtKB-EC"/>
</dbReference>
<name>A0A4V1NP52_9ACTN</name>
<dbReference type="InterPro" id="IPR008183">
    <property type="entry name" value="Aldose_1/G6P_1-epimerase"/>
</dbReference>
<evidence type="ECO:0000256" key="4">
    <source>
        <dbReference type="ARBA" id="ARBA00023277"/>
    </source>
</evidence>
<evidence type="ECO:0000256" key="1">
    <source>
        <dbReference type="ARBA" id="ARBA00005028"/>
    </source>
</evidence>